<keyword evidence="3" id="KW-1185">Reference proteome</keyword>
<evidence type="ECO:0000256" key="1">
    <source>
        <dbReference type="SAM" id="MobiDB-lite"/>
    </source>
</evidence>
<gene>
    <name evidence="2" type="ORF">FWILDA_LOCUS10449</name>
</gene>
<feature type="compositionally biased region" description="Basic residues" evidence="1">
    <location>
        <begin position="485"/>
        <end position="495"/>
    </location>
</feature>
<feature type="compositionally biased region" description="Polar residues" evidence="1">
    <location>
        <begin position="560"/>
        <end position="572"/>
    </location>
</feature>
<feature type="compositionally biased region" description="Basic and acidic residues" evidence="1">
    <location>
        <begin position="412"/>
        <end position="427"/>
    </location>
</feature>
<proteinExistence type="predicted"/>
<dbReference type="Proteomes" id="UP001153678">
    <property type="component" value="Unassembled WGS sequence"/>
</dbReference>
<feature type="compositionally biased region" description="Low complexity" evidence="1">
    <location>
        <begin position="315"/>
        <end position="328"/>
    </location>
</feature>
<feature type="region of interest" description="Disordered" evidence="1">
    <location>
        <begin position="311"/>
        <end position="593"/>
    </location>
</feature>
<feature type="region of interest" description="Disordered" evidence="1">
    <location>
        <begin position="236"/>
        <end position="278"/>
    </location>
</feature>
<feature type="compositionally biased region" description="Basic and acidic residues" evidence="1">
    <location>
        <begin position="389"/>
        <end position="401"/>
    </location>
</feature>
<feature type="compositionally biased region" description="Polar residues" evidence="1">
    <location>
        <begin position="509"/>
        <end position="519"/>
    </location>
</feature>
<feature type="compositionally biased region" description="Polar residues" evidence="1">
    <location>
        <begin position="336"/>
        <end position="354"/>
    </location>
</feature>
<comment type="caution">
    <text evidence="2">The sequence shown here is derived from an EMBL/GenBank/DDBJ whole genome shotgun (WGS) entry which is preliminary data.</text>
</comment>
<feature type="non-terminal residue" evidence="2">
    <location>
        <position position="1"/>
    </location>
</feature>
<feature type="compositionally biased region" description="Basic and acidic residues" evidence="1">
    <location>
        <begin position="267"/>
        <end position="278"/>
    </location>
</feature>
<accession>A0A9W4SUQ3</accession>
<feature type="compositionally biased region" description="Basic and acidic residues" evidence="1">
    <location>
        <begin position="456"/>
        <end position="470"/>
    </location>
</feature>
<evidence type="ECO:0000313" key="3">
    <source>
        <dbReference type="Proteomes" id="UP001153678"/>
    </source>
</evidence>
<protein>
    <submittedName>
        <fullName evidence="2">10434_t:CDS:1</fullName>
    </submittedName>
</protein>
<evidence type="ECO:0000313" key="2">
    <source>
        <dbReference type="EMBL" id="CAI2182173.1"/>
    </source>
</evidence>
<sequence length="685" mass="76097">KCCYSAKSSLQTEPNLYQLNITASHIDSRKGNNVYVTAISFPKGYFITTKPFSPFSKVVCTQVQPQSGTGTGDLMQFECDSRDRAVFFVIFDLSIQPVPLPNSTIAPVSVFILGDKCQNVAFCVDLAEKKESENSDKMSLGPLGTWPKYAIVLGGVVLGISLLATCYLVYKRNRPGDRHKDTSITPSTGNYDDKGQNRALFAPNSLLRTDDNGLPPPPIELPKNTLIKFGSVTAHSPEKSNGIRTMNLPNQQPSSLMKSYTTKKKKDNRDKDNKHQEIHIYDNVKSDDEFYGDKIPLPMPVSTVVIDMPAHSAHSGSRSLDKSSSSYNKSRKSGDNNRFSDYSTSDMSKTISYNDESDEISDDNKNEFYSSKRSSSTSVHHKKSRSKPRNGEHESRRDRKLSNNHNSGSHRRGVEEDREGRRVDRGTSKRHRSRSSPPPSTSKTTDLHRGASTRVRQADRGDHREEKHSNTDSISKNKGSSVGVHRSKTTPLHHIHQSDKDAGKRNKKSTTLANLTRSNTSKHKPRDLISHADTESTTSSSDVPLGDRLPLAMLAKLPPSGQSNSWRSNDLNMINDEDDDTTPLGRISTSKPDSFCAASTSSHTRLLSADKSSPEKSGQFFDYEDNKYESVLDEVLGIADYLNSEKGSSYKGSEDNYPIGKSHYNEKKSEMVSDEEVPIGQLRSR</sequence>
<feature type="region of interest" description="Disordered" evidence="1">
    <location>
        <begin position="177"/>
        <end position="196"/>
    </location>
</feature>
<feature type="compositionally biased region" description="Polar residues" evidence="1">
    <location>
        <begin position="242"/>
        <end position="260"/>
    </location>
</feature>
<organism evidence="2 3">
    <name type="scientific">Funneliformis geosporum</name>
    <dbReference type="NCBI Taxonomy" id="1117311"/>
    <lineage>
        <taxon>Eukaryota</taxon>
        <taxon>Fungi</taxon>
        <taxon>Fungi incertae sedis</taxon>
        <taxon>Mucoromycota</taxon>
        <taxon>Glomeromycotina</taxon>
        <taxon>Glomeromycetes</taxon>
        <taxon>Glomerales</taxon>
        <taxon>Glomeraceae</taxon>
        <taxon>Funneliformis</taxon>
    </lineage>
</organism>
<dbReference type="OrthoDB" id="2410735at2759"/>
<dbReference type="EMBL" id="CAMKVN010002684">
    <property type="protein sequence ID" value="CAI2182173.1"/>
    <property type="molecule type" value="Genomic_DNA"/>
</dbReference>
<reference evidence="2" key="1">
    <citation type="submission" date="2022-08" db="EMBL/GenBank/DDBJ databases">
        <authorList>
            <person name="Kallberg Y."/>
            <person name="Tangrot J."/>
            <person name="Rosling A."/>
        </authorList>
    </citation>
    <scope>NUCLEOTIDE SEQUENCE</scope>
    <source>
        <strain evidence="2">Wild A</strain>
    </source>
</reference>
<feature type="compositionally biased region" description="Polar residues" evidence="1">
    <location>
        <begin position="471"/>
        <end position="480"/>
    </location>
</feature>
<feature type="compositionally biased region" description="Basic residues" evidence="1">
    <location>
        <begin position="379"/>
        <end position="388"/>
    </location>
</feature>
<dbReference type="AlphaFoldDB" id="A0A9W4SUQ3"/>
<feature type="region of interest" description="Disordered" evidence="1">
    <location>
        <begin position="645"/>
        <end position="685"/>
    </location>
</feature>
<name>A0A9W4SUQ3_9GLOM</name>